<proteinExistence type="predicted"/>
<accession>A0A5B8Y668</accession>
<reference evidence="3 4" key="1">
    <citation type="submission" date="2019-06" db="EMBL/GenBank/DDBJ databases">
        <title>Persicimonas caeni gen. nov., sp. nov., a predatory bacterium isolated from solar saltern.</title>
        <authorList>
            <person name="Wang S."/>
        </authorList>
    </citation>
    <scope>NUCLEOTIDE SEQUENCE [LARGE SCALE GENOMIC DNA]</scope>
    <source>
        <strain evidence="3 4">YN101</strain>
    </source>
</reference>
<dbReference type="RefSeq" id="WP_141198722.1">
    <property type="nucleotide sequence ID" value="NZ_CP041186.1"/>
</dbReference>
<protein>
    <submittedName>
        <fullName evidence="3">DsbA family oxidoreductase</fullName>
    </submittedName>
</protein>
<dbReference type="EMBL" id="CP041186">
    <property type="protein sequence ID" value="QDG52250.1"/>
    <property type="molecule type" value="Genomic_DNA"/>
</dbReference>
<evidence type="ECO:0000259" key="2">
    <source>
        <dbReference type="Pfam" id="PF01323"/>
    </source>
</evidence>
<name>A0A4Y6PVI6_PERCE</name>
<keyword evidence="4" id="KW-1185">Reference proteome</keyword>
<dbReference type="InterPro" id="IPR001853">
    <property type="entry name" value="DSBA-like_thioredoxin_dom"/>
</dbReference>
<dbReference type="SUPFAM" id="SSF52833">
    <property type="entry name" value="Thioredoxin-like"/>
    <property type="match status" value="1"/>
</dbReference>
<feature type="domain" description="DSBA-like thioredoxin" evidence="2">
    <location>
        <begin position="3"/>
        <end position="207"/>
    </location>
</feature>
<evidence type="ECO:0000313" key="4">
    <source>
        <dbReference type="Proteomes" id="UP000315995"/>
    </source>
</evidence>
<evidence type="ECO:0000256" key="1">
    <source>
        <dbReference type="SAM" id="MobiDB-lite"/>
    </source>
</evidence>
<dbReference type="Proteomes" id="UP000315995">
    <property type="component" value="Chromosome"/>
</dbReference>
<dbReference type="CDD" id="cd03024">
    <property type="entry name" value="DsbA_FrnE"/>
    <property type="match status" value="1"/>
</dbReference>
<sequence>MKIEIWSDVVCPWCYIGKRRLEAALEEFDEEVDITWRSFQLDPSAPDKPSGPLVEELAKKYGVGVEQARAMMQRVEQNAADEGLDFDFDNAQGGNTFDAHRVIHFASEHGPDGQNKQGEMKERLLSAYMTEGRPISDRDELAKLAGEVGLDAKEVREMLDGDRFVDAVKYDRAEARQIGVTGVPFFLIEGKYGIPGAQASETLLSALETVREKERAIDAPQGDACDDEGCDLPGQS</sequence>
<organism evidence="3 4">
    <name type="scientific">Persicimonas caeni</name>
    <dbReference type="NCBI Taxonomy" id="2292766"/>
    <lineage>
        <taxon>Bacteria</taxon>
        <taxon>Deltaproteobacteria</taxon>
        <taxon>Bradymonadales</taxon>
        <taxon>Bradymonadaceae</taxon>
        <taxon>Persicimonas</taxon>
    </lineage>
</organism>
<dbReference type="PANTHER" id="PTHR13887">
    <property type="entry name" value="GLUTATHIONE S-TRANSFERASE KAPPA"/>
    <property type="match status" value="1"/>
</dbReference>
<dbReference type="Gene3D" id="3.40.30.10">
    <property type="entry name" value="Glutaredoxin"/>
    <property type="match status" value="1"/>
</dbReference>
<evidence type="ECO:0000313" key="3">
    <source>
        <dbReference type="EMBL" id="QDG52250.1"/>
    </source>
</evidence>
<dbReference type="GO" id="GO:0016491">
    <property type="term" value="F:oxidoreductase activity"/>
    <property type="evidence" value="ECO:0007669"/>
    <property type="project" value="InterPro"/>
</dbReference>
<dbReference type="PANTHER" id="PTHR13887:SF41">
    <property type="entry name" value="THIOREDOXIN SUPERFAMILY PROTEIN"/>
    <property type="match status" value="1"/>
</dbReference>
<dbReference type="Pfam" id="PF01323">
    <property type="entry name" value="DSBA"/>
    <property type="match status" value="1"/>
</dbReference>
<feature type="region of interest" description="Disordered" evidence="1">
    <location>
        <begin position="214"/>
        <end position="236"/>
    </location>
</feature>
<dbReference type="OrthoDB" id="9799122at2"/>
<dbReference type="InterPro" id="IPR036249">
    <property type="entry name" value="Thioredoxin-like_sf"/>
</dbReference>
<accession>A0A4Y6PVI6</accession>
<dbReference type="AlphaFoldDB" id="A0A4Y6PVI6"/>
<gene>
    <name evidence="3" type="ORF">FIV42_16340</name>
</gene>